<dbReference type="GO" id="GO:0017038">
    <property type="term" value="P:protein import"/>
    <property type="evidence" value="ECO:0007669"/>
    <property type="project" value="TreeGrafter"/>
</dbReference>
<dbReference type="Proteomes" id="UP001068021">
    <property type="component" value="Unassembled WGS sequence"/>
</dbReference>
<organism evidence="9 11">
    <name type="scientific">Methanobacterium veterum</name>
    <dbReference type="NCBI Taxonomy" id="408577"/>
    <lineage>
        <taxon>Archaea</taxon>
        <taxon>Methanobacteriati</taxon>
        <taxon>Methanobacteriota</taxon>
        <taxon>Methanomada group</taxon>
        <taxon>Methanobacteria</taxon>
        <taxon>Methanobacteriales</taxon>
        <taxon>Methanobacteriaceae</taxon>
        <taxon>Methanobacterium</taxon>
    </lineage>
</organism>
<dbReference type="EMBL" id="JAPVES010000029">
    <property type="protein sequence ID" value="MCZ3371950.1"/>
    <property type="molecule type" value="Genomic_DNA"/>
</dbReference>
<dbReference type="Proteomes" id="UP001074446">
    <property type="component" value="Unassembled WGS sequence"/>
</dbReference>
<accession>A0A9E4ZVL7</accession>
<keyword evidence="6" id="KW-0653">Protein transport</keyword>
<evidence type="ECO:0000256" key="5">
    <source>
        <dbReference type="ARBA" id="ARBA00023136"/>
    </source>
</evidence>
<dbReference type="Pfam" id="PF01618">
    <property type="entry name" value="MotA_ExbB"/>
    <property type="match status" value="1"/>
</dbReference>
<dbReference type="PANTHER" id="PTHR30625">
    <property type="entry name" value="PROTEIN TOLQ"/>
    <property type="match status" value="1"/>
</dbReference>
<reference evidence="9" key="1">
    <citation type="submission" date="2022-12" db="EMBL/GenBank/DDBJ databases">
        <title>Reclassification of two methanogenic archaea species isolated from the Kolyma lowland permafrost.</title>
        <authorList>
            <person name="Trubitsyn V.E."/>
            <person name="Rivkina E.M."/>
            <person name="Shcherbakova V.A."/>
        </authorList>
    </citation>
    <scope>NUCLEOTIDE SEQUENCE</scope>
    <source>
        <strain evidence="9">M2</strain>
        <strain evidence="10">MK4</strain>
    </source>
</reference>
<keyword evidence="2" id="KW-1003">Cell membrane</keyword>
<dbReference type="EMBL" id="JAPVER010000020">
    <property type="protein sequence ID" value="MCZ3366442.1"/>
    <property type="molecule type" value="Genomic_DNA"/>
</dbReference>
<dbReference type="InterPro" id="IPR002898">
    <property type="entry name" value="MotA_ExbB_proton_chnl"/>
</dbReference>
<evidence type="ECO:0000256" key="2">
    <source>
        <dbReference type="ARBA" id="ARBA00022475"/>
    </source>
</evidence>
<comment type="similarity">
    <text evidence="6">Belongs to the exbB/tolQ family.</text>
</comment>
<evidence type="ECO:0000259" key="8">
    <source>
        <dbReference type="Pfam" id="PF01618"/>
    </source>
</evidence>
<dbReference type="InterPro" id="IPR050790">
    <property type="entry name" value="ExbB/TolQ_transport"/>
</dbReference>
<keyword evidence="6" id="KW-0813">Transport</keyword>
<evidence type="ECO:0000313" key="10">
    <source>
        <dbReference type="EMBL" id="MCZ3371950.1"/>
    </source>
</evidence>
<name>A0A9E4ZVL7_9EURY</name>
<feature type="transmembrane region" description="Helical" evidence="7">
    <location>
        <begin position="165"/>
        <end position="185"/>
    </location>
</feature>
<keyword evidence="4 7" id="KW-1133">Transmembrane helix</keyword>
<comment type="caution">
    <text evidence="9">The sequence shown here is derived from an EMBL/GenBank/DDBJ whole genome shotgun (WGS) entry which is preliminary data.</text>
</comment>
<evidence type="ECO:0000313" key="9">
    <source>
        <dbReference type="EMBL" id="MCZ3366442.1"/>
    </source>
</evidence>
<evidence type="ECO:0000256" key="7">
    <source>
        <dbReference type="SAM" id="Phobius"/>
    </source>
</evidence>
<feature type="transmembrane region" description="Helical" evidence="7">
    <location>
        <begin position="12"/>
        <end position="38"/>
    </location>
</feature>
<evidence type="ECO:0000256" key="4">
    <source>
        <dbReference type="ARBA" id="ARBA00022989"/>
    </source>
</evidence>
<evidence type="ECO:0000256" key="1">
    <source>
        <dbReference type="ARBA" id="ARBA00004651"/>
    </source>
</evidence>
<protein>
    <submittedName>
        <fullName evidence="9">MotA/TolQ/ExbB proton channel family protein</fullName>
    </submittedName>
</protein>
<evidence type="ECO:0000256" key="3">
    <source>
        <dbReference type="ARBA" id="ARBA00022692"/>
    </source>
</evidence>
<comment type="subcellular location">
    <subcellularLocation>
        <location evidence="1">Cell membrane</location>
        <topology evidence="1">Multi-pass membrane protein</topology>
    </subcellularLocation>
    <subcellularLocation>
        <location evidence="6">Membrane</location>
        <topology evidence="6">Multi-pass membrane protein</topology>
    </subcellularLocation>
</comment>
<sequence length="224" mass="24002">MTAILGSEALSSLMYVIAQSLIIPVIAALLIFMVYTIIQVGGILSEYSSRIKTDVNEIEELLNSISTQETPDGIKEVAEKSNLPKSHREILSKIAVNSNLGEKSREAFARKLIEAEQINAAKRIEKTDVIAKIGPAIGLMGTLIPLGPGLSALGSGDITSLSQNLVAAFDAAIVGLGAAAVAFTISRIRKRWYEDQLSTLDTLAESTLEALQNAEKKTKTNGYQ</sequence>
<evidence type="ECO:0000313" key="11">
    <source>
        <dbReference type="Proteomes" id="UP001068021"/>
    </source>
</evidence>
<dbReference type="RefSeq" id="WP_048082892.1">
    <property type="nucleotide sequence ID" value="NZ_JAPVER010000020.1"/>
</dbReference>
<keyword evidence="11" id="KW-1185">Reference proteome</keyword>
<dbReference type="GO" id="GO:0005886">
    <property type="term" value="C:plasma membrane"/>
    <property type="evidence" value="ECO:0007669"/>
    <property type="project" value="UniProtKB-SubCell"/>
</dbReference>
<dbReference type="PANTHER" id="PTHR30625:SF3">
    <property type="entry name" value="TOL-PAL SYSTEM PROTEIN TOLQ"/>
    <property type="match status" value="1"/>
</dbReference>
<gene>
    <name evidence="10" type="ORF">O3H35_04835</name>
    <name evidence="9" type="ORF">O3H54_11170</name>
</gene>
<feature type="transmembrane region" description="Helical" evidence="7">
    <location>
        <begin position="129"/>
        <end position="153"/>
    </location>
</feature>
<keyword evidence="5 7" id="KW-0472">Membrane</keyword>
<keyword evidence="3 7" id="KW-0812">Transmembrane</keyword>
<dbReference type="AlphaFoldDB" id="A0A9E4ZVL7"/>
<proteinExistence type="inferred from homology"/>
<feature type="domain" description="MotA/TolQ/ExbB proton channel" evidence="8">
    <location>
        <begin position="102"/>
        <end position="200"/>
    </location>
</feature>
<evidence type="ECO:0000256" key="6">
    <source>
        <dbReference type="RuleBase" id="RU004057"/>
    </source>
</evidence>